<dbReference type="WBParaSite" id="SMTH1_64210.1">
    <property type="protein sequence ID" value="SMTH1_64210.1"/>
    <property type="gene ID" value="SMTH1_64210"/>
</dbReference>
<proteinExistence type="predicted"/>
<reference evidence="3" key="1">
    <citation type="submission" date="2023-11" db="UniProtKB">
        <authorList>
            <consortium name="WormBaseParasite"/>
        </authorList>
    </citation>
    <scope>IDENTIFICATION</scope>
</reference>
<evidence type="ECO:0000256" key="1">
    <source>
        <dbReference type="SAM" id="MobiDB-lite"/>
    </source>
</evidence>
<feature type="compositionally biased region" description="Low complexity" evidence="1">
    <location>
        <begin position="312"/>
        <end position="323"/>
    </location>
</feature>
<sequence length="347" mass="39212">MNEEEIRSEIEDEEEVVEVEVEEEDDEEDLFTTIRSETPSPAPSIAAAILRPNYYSNLKEHKLMNHRKTIDPSDFTVYTSIPRNLIMNKLINKSGNTSGYSNGMVNKDLEELLDLPKTIWTACLPDVQPINGNSHSNRSVKYYKRQLPQIPSEVNKIDVKDTSNPCQISTSIGIKKGRDNLLTDVLKMNNTKSGFMSIPQKNEKPQINEDISVIVYQPPSIDPHGPAPNPPVYCSSFPQSNLWSLRHNNNNNNIESPGINNELSQMYFKQSTTPRQNWLNQLVINDLNESMMNYKSIDKDWSHLDLPLKHLAPSPSSPSSSSSSPPPPPAPKPILLNINEDLSKFNY</sequence>
<feature type="region of interest" description="Disordered" evidence="1">
    <location>
        <begin position="309"/>
        <end position="335"/>
    </location>
</feature>
<feature type="region of interest" description="Disordered" evidence="1">
    <location>
        <begin position="1"/>
        <end position="29"/>
    </location>
</feature>
<organism evidence="2 3">
    <name type="scientific">Schistosoma mattheei</name>
    <dbReference type="NCBI Taxonomy" id="31246"/>
    <lineage>
        <taxon>Eukaryota</taxon>
        <taxon>Metazoa</taxon>
        <taxon>Spiralia</taxon>
        <taxon>Lophotrochozoa</taxon>
        <taxon>Platyhelminthes</taxon>
        <taxon>Trematoda</taxon>
        <taxon>Digenea</taxon>
        <taxon>Strigeidida</taxon>
        <taxon>Schistosomatoidea</taxon>
        <taxon>Schistosomatidae</taxon>
        <taxon>Schistosoma</taxon>
    </lineage>
</organism>
<evidence type="ECO:0000313" key="2">
    <source>
        <dbReference type="Proteomes" id="UP000050791"/>
    </source>
</evidence>
<accession>A0AA85BMJ7</accession>
<evidence type="ECO:0000313" key="3">
    <source>
        <dbReference type="WBParaSite" id="SMTH1_64210.1"/>
    </source>
</evidence>
<name>A0AA85BMJ7_9TREM</name>
<dbReference type="AlphaFoldDB" id="A0AA85BMJ7"/>
<protein>
    <submittedName>
        <fullName evidence="3">Uncharacterized protein</fullName>
    </submittedName>
</protein>
<feature type="compositionally biased region" description="Acidic residues" evidence="1">
    <location>
        <begin position="10"/>
        <end position="29"/>
    </location>
</feature>
<dbReference type="Proteomes" id="UP000050791">
    <property type="component" value="Unassembled WGS sequence"/>
</dbReference>